<dbReference type="InterPro" id="IPR050148">
    <property type="entry name" value="Terpene_synthase-like"/>
</dbReference>
<name>A0AAV9DIR7_ACOCL</name>
<dbReference type="Proteomes" id="UP001180020">
    <property type="component" value="Unassembled WGS sequence"/>
</dbReference>
<gene>
    <name evidence="4" type="ORF">QJS10_CPB13g00701</name>
</gene>
<proteinExistence type="predicted"/>
<evidence type="ECO:0000313" key="5">
    <source>
        <dbReference type="Proteomes" id="UP001180020"/>
    </source>
</evidence>
<evidence type="ECO:0000256" key="3">
    <source>
        <dbReference type="ARBA" id="ARBA00022842"/>
    </source>
</evidence>
<dbReference type="SUPFAM" id="SSF48239">
    <property type="entry name" value="Terpenoid cyclases/Protein prenyltransferases"/>
    <property type="match status" value="1"/>
</dbReference>
<reference evidence="4" key="2">
    <citation type="submission" date="2023-06" db="EMBL/GenBank/DDBJ databases">
        <authorList>
            <person name="Ma L."/>
            <person name="Liu K.-W."/>
            <person name="Li Z."/>
            <person name="Hsiao Y.-Y."/>
            <person name="Qi Y."/>
            <person name="Fu T."/>
            <person name="Tang G."/>
            <person name="Zhang D."/>
            <person name="Sun W.-H."/>
            <person name="Liu D.-K."/>
            <person name="Li Y."/>
            <person name="Chen G.-Z."/>
            <person name="Liu X.-D."/>
            <person name="Liao X.-Y."/>
            <person name="Jiang Y.-T."/>
            <person name="Yu X."/>
            <person name="Hao Y."/>
            <person name="Huang J."/>
            <person name="Zhao X.-W."/>
            <person name="Ke S."/>
            <person name="Chen Y.-Y."/>
            <person name="Wu W.-L."/>
            <person name="Hsu J.-L."/>
            <person name="Lin Y.-F."/>
            <person name="Huang M.-D."/>
            <person name="Li C.-Y."/>
            <person name="Huang L."/>
            <person name="Wang Z.-W."/>
            <person name="Zhao X."/>
            <person name="Zhong W.-Y."/>
            <person name="Peng D.-H."/>
            <person name="Ahmad S."/>
            <person name="Lan S."/>
            <person name="Zhang J.-S."/>
            <person name="Tsai W.-C."/>
            <person name="Van De Peer Y."/>
            <person name="Liu Z.-J."/>
        </authorList>
    </citation>
    <scope>NUCLEOTIDE SEQUENCE</scope>
    <source>
        <strain evidence="4">CP</strain>
        <tissue evidence="4">Leaves</tissue>
    </source>
</reference>
<sequence length="151" mass="17342">MFVCSGKFIPFGRQRFIYPSLTVQSQRNVKSENICGDELPKVLTDDMIEKIEKIKIILDSEGEDETSISAYDTAWVSMIEDINGNDAPQFPRSLQWIVDHQLSDGSWGDRDYFLVYDRLLNTLACVVALKTWNICPEIYENGKKFFPPHGK</sequence>
<dbReference type="PANTHER" id="PTHR31739">
    <property type="entry name" value="ENT-COPALYL DIPHOSPHATE SYNTHASE, CHLOROPLASTIC"/>
    <property type="match status" value="1"/>
</dbReference>
<reference evidence="4" key="1">
    <citation type="journal article" date="2023" name="Nat. Commun.">
        <title>Diploid and tetraploid genomes of Acorus and the evolution of monocots.</title>
        <authorList>
            <person name="Ma L."/>
            <person name="Liu K.W."/>
            <person name="Li Z."/>
            <person name="Hsiao Y.Y."/>
            <person name="Qi Y."/>
            <person name="Fu T."/>
            <person name="Tang G.D."/>
            <person name="Zhang D."/>
            <person name="Sun W.H."/>
            <person name="Liu D.K."/>
            <person name="Li Y."/>
            <person name="Chen G.Z."/>
            <person name="Liu X.D."/>
            <person name="Liao X.Y."/>
            <person name="Jiang Y.T."/>
            <person name="Yu X."/>
            <person name="Hao Y."/>
            <person name="Huang J."/>
            <person name="Zhao X.W."/>
            <person name="Ke S."/>
            <person name="Chen Y.Y."/>
            <person name="Wu W.L."/>
            <person name="Hsu J.L."/>
            <person name="Lin Y.F."/>
            <person name="Huang M.D."/>
            <person name="Li C.Y."/>
            <person name="Huang L."/>
            <person name="Wang Z.W."/>
            <person name="Zhao X."/>
            <person name="Zhong W.Y."/>
            <person name="Peng D.H."/>
            <person name="Ahmad S."/>
            <person name="Lan S."/>
            <person name="Zhang J.S."/>
            <person name="Tsai W.C."/>
            <person name="Van de Peer Y."/>
            <person name="Liu Z.J."/>
        </authorList>
    </citation>
    <scope>NUCLEOTIDE SEQUENCE</scope>
    <source>
        <strain evidence="4">CP</strain>
    </source>
</reference>
<keyword evidence="2" id="KW-0479">Metal-binding</keyword>
<keyword evidence="5" id="KW-1185">Reference proteome</keyword>
<comment type="caution">
    <text evidence="4">The sequence shown here is derived from an EMBL/GenBank/DDBJ whole genome shotgun (WGS) entry which is preliminary data.</text>
</comment>
<protein>
    <submittedName>
        <fullName evidence="4">Uncharacterized protein</fullName>
    </submittedName>
</protein>
<dbReference type="GO" id="GO:0000287">
    <property type="term" value="F:magnesium ion binding"/>
    <property type="evidence" value="ECO:0007669"/>
    <property type="project" value="TreeGrafter"/>
</dbReference>
<accession>A0AAV9DIR7</accession>
<dbReference type="PANTHER" id="PTHR31739:SF4">
    <property type="entry name" value="ENT-COPALYL DIPHOSPHATE SYNTHASE, CHLOROPLASTIC"/>
    <property type="match status" value="1"/>
</dbReference>
<evidence type="ECO:0000256" key="2">
    <source>
        <dbReference type="ARBA" id="ARBA00022723"/>
    </source>
</evidence>
<comment type="cofactor">
    <cofactor evidence="1">
        <name>Mg(2+)</name>
        <dbReference type="ChEBI" id="CHEBI:18420"/>
    </cofactor>
</comment>
<keyword evidence="3" id="KW-0460">Magnesium</keyword>
<dbReference type="Gene3D" id="1.50.10.160">
    <property type="match status" value="1"/>
</dbReference>
<dbReference type="GO" id="GO:0016102">
    <property type="term" value="P:diterpenoid biosynthetic process"/>
    <property type="evidence" value="ECO:0007669"/>
    <property type="project" value="TreeGrafter"/>
</dbReference>
<dbReference type="AlphaFoldDB" id="A0AAV9DIR7"/>
<dbReference type="GO" id="GO:0010333">
    <property type="term" value="F:terpene synthase activity"/>
    <property type="evidence" value="ECO:0007669"/>
    <property type="project" value="InterPro"/>
</dbReference>
<evidence type="ECO:0000256" key="1">
    <source>
        <dbReference type="ARBA" id="ARBA00001946"/>
    </source>
</evidence>
<evidence type="ECO:0000313" key="4">
    <source>
        <dbReference type="EMBL" id="KAK1300068.1"/>
    </source>
</evidence>
<dbReference type="EMBL" id="JAUJYO010000013">
    <property type="protein sequence ID" value="KAK1300068.1"/>
    <property type="molecule type" value="Genomic_DNA"/>
</dbReference>
<dbReference type="InterPro" id="IPR008930">
    <property type="entry name" value="Terpenoid_cyclase/PrenylTrfase"/>
</dbReference>
<organism evidence="4 5">
    <name type="scientific">Acorus calamus</name>
    <name type="common">Sweet flag</name>
    <dbReference type="NCBI Taxonomy" id="4465"/>
    <lineage>
        <taxon>Eukaryota</taxon>
        <taxon>Viridiplantae</taxon>
        <taxon>Streptophyta</taxon>
        <taxon>Embryophyta</taxon>
        <taxon>Tracheophyta</taxon>
        <taxon>Spermatophyta</taxon>
        <taxon>Magnoliopsida</taxon>
        <taxon>Liliopsida</taxon>
        <taxon>Acoraceae</taxon>
        <taxon>Acorus</taxon>
    </lineage>
</organism>